<accession>A0A8H4INB7</accession>
<feature type="compositionally biased region" description="Basic and acidic residues" evidence="1">
    <location>
        <begin position="156"/>
        <end position="169"/>
    </location>
</feature>
<feature type="region of interest" description="Disordered" evidence="1">
    <location>
        <begin position="76"/>
        <end position="230"/>
    </location>
</feature>
<dbReference type="Proteomes" id="UP000572817">
    <property type="component" value="Unassembled WGS sequence"/>
</dbReference>
<evidence type="ECO:0000256" key="1">
    <source>
        <dbReference type="SAM" id="MobiDB-lite"/>
    </source>
</evidence>
<dbReference type="EMBL" id="WWBZ02000051">
    <property type="protein sequence ID" value="KAF4304231.1"/>
    <property type="molecule type" value="Genomic_DNA"/>
</dbReference>
<feature type="compositionally biased region" description="Polar residues" evidence="1">
    <location>
        <begin position="1"/>
        <end position="18"/>
    </location>
</feature>
<feature type="compositionally biased region" description="Basic and acidic residues" evidence="1">
    <location>
        <begin position="96"/>
        <end position="110"/>
    </location>
</feature>
<feature type="compositionally biased region" description="Acidic residues" evidence="1">
    <location>
        <begin position="26"/>
        <end position="37"/>
    </location>
</feature>
<protein>
    <submittedName>
        <fullName evidence="2">Uncharacterized protein</fullName>
    </submittedName>
</protein>
<feature type="region of interest" description="Disordered" evidence="1">
    <location>
        <begin position="1"/>
        <end position="62"/>
    </location>
</feature>
<reference evidence="2" key="1">
    <citation type="submission" date="2020-04" db="EMBL/GenBank/DDBJ databases">
        <title>Genome Assembly and Annotation of Botryosphaeria dothidea sdau 11-99, a Latent Pathogen of Apple Fruit Ring Rot in China.</title>
        <authorList>
            <person name="Yu C."/>
            <person name="Diao Y."/>
            <person name="Lu Q."/>
            <person name="Zhao J."/>
            <person name="Cui S."/>
            <person name="Peng C."/>
            <person name="He B."/>
            <person name="Liu H."/>
        </authorList>
    </citation>
    <scope>NUCLEOTIDE SEQUENCE [LARGE SCALE GENOMIC DNA]</scope>
    <source>
        <strain evidence="2">Sdau11-99</strain>
    </source>
</reference>
<name>A0A8H4INB7_9PEZI</name>
<keyword evidence="3" id="KW-1185">Reference proteome</keyword>
<evidence type="ECO:0000313" key="3">
    <source>
        <dbReference type="Proteomes" id="UP000572817"/>
    </source>
</evidence>
<sequence length="492" mass="55599">MSSTEQRSVAAESTQHVDTGSPIEFSECESDFSEDEDLQRLRSQEDAEHGKAGIAISNNKKARRLLEEVLVKERTVQHRYTLLKHAQSNRKRKRKRDECVARTEALEKKITVLTSSQQSQNTPSSAENQKPVAEAHPKPHSGLAAGNQQRAHSNHTRSDSGTDAKEVDLVTRPSTETMQVEETPPTSASTRADTPSKGLYTRKPTGSYTPSHGYKGRNSGMVANPPPASPPRHDMMRMIKSIVKSEFIDLPVAQVFINHLQPILNRQLLREMCQVLEQDSSTRTSYDRFCSVFYRHGTRRHDQLAEDAEAAYKKFPQPELKEELAFNDWHYNGEAYESTVKTYDMPSHPPKFNYMRTSQGEPFREVGPSGLLAAFLRTKHAYKQPSNVPTIVRLTHTIHVLITARDHAHDDSAAGYRFTRRCEYDCAVAVECILRARFPITVLVPEGGEPMPLLEVLRLVRAAVFDWLRREMAEVGEENVLALAMRMHDSAE</sequence>
<gene>
    <name evidence="2" type="ORF">GTA08_BOTSDO08195</name>
</gene>
<organism evidence="2 3">
    <name type="scientific">Botryosphaeria dothidea</name>
    <dbReference type="NCBI Taxonomy" id="55169"/>
    <lineage>
        <taxon>Eukaryota</taxon>
        <taxon>Fungi</taxon>
        <taxon>Dikarya</taxon>
        <taxon>Ascomycota</taxon>
        <taxon>Pezizomycotina</taxon>
        <taxon>Dothideomycetes</taxon>
        <taxon>Dothideomycetes incertae sedis</taxon>
        <taxon>Botryosphaeriales</taxon>
        <taxon>Botryosphaeriaceae</taxon>
        <taxon>Botryosphaeria</taxon>
    </lineage>
</organism>
<comment type="caution">
    <text evidence="2">The sequence shown here is derived from an EMBL/GenBank/DDBJ whole genome shotgun (WGS) entry which is preliminary data.</text>
</comment>
<feature type="compositionally biased region" description="Basic and acidic residues" evidence="1">
    <location>
        <begin position="38"/>
        <end position="51"/>
    </location>
</feature>
<dbReference type="AlphaFoldDB" id="A0A8H4INB7"/>
<proteinExistence type="predicted"/>
<evidence type="ECO:0000313" key="2">
    <source>
        <dbReference type="EMBL" id="KAF4304231.1"/>
    </source>
</evidence>
<feature type="compositionally biased region" description="Polar residues" evidence="1">
    <location>
        <begin position="172"/>
        <end position="193"/>
    </location>
</feature>